<evidence type="ECO:0000256" key="1">
    <source>
        <dbReference type="SAM" id="MobiDB-lite"/>
    </source>
</evidence>
<reference evidence="2 3" key="1">
    <citation type="submission" date="2023-01" db="EMBL/GenBank/DDBJ databases">
        <authorList>
            <person name="Kreplak J."/>
        </authorList>
    </citation>
    <scope>NUCLEOTIDE SEQUENCE [LARGE SCALE GENOMIC DNA]</scope>
</reference>
<feature type="compositionally biased region" description="Acidic residues" evidence="1">
    <location>
        <begin position="386"/>
        <end position="397"/>
    </location>
</feature>
<keyword evidence="3" id="KW-1185">Reference proteome</keyword>
<sequence length="397" mass="44840">MINSAKENDDISGDNSKNKKFSYSNGSKTGQSGRRRKYLESGEEDSRYIMLNNPKIKERNSNQLANMAKHKETNVPIVSPIFQPQHKNQKHERDLIPTFPGMKFTGVIDGIISGGHLFTIRVGNGHSFQGKSFFSSHILAQIEEGSSVNVPWASPTNNNFTQMNHNQSLNQEKEKDHLKNILNQESCRSFGINKNSFEFEIDDELHSDYSYIEMPPSPEPHVSDPLLVTNKFVPVVLKQVNPLIRVPIDQTKSPDKGKNRTKYYHTPNPKNYRIGIGPFLSRKFPSPAISISPPCDGVRKKNFSNKILVVKQYARLSQSGSSSLNRSTSQHALLKNNEKIVQCQSTDIRKRNVSTKILVTEQYVKLSQPGEKGSSIEQQGNTFFIDSEEENDDDDDT</sequence>
<dbReference type="Proteomes" id="UP001157006">
    <property type="component" value="Chromosome 1L"/>
</dbReference>
<feature type="region of interest" description="Disordered" evidence="1">
    <location>
        <begin position="1"/>
        <end position="44"/>
    </location>
</feature>
<evidence type="ECO:0000313" key="2">
    <source>
        <dbReference type="EMBL" id="CAI8586862.1"/>
    </source>
</evidence>
<name>A0AAV0YS39_VICFA</name>
<feature type="compositionally biased region" description="Polar residues" evidence="1">
    <location>
        <begin position="21"/>
        <end position="32"/>
    </location>
</feature>
<evidence type="ECO:0000313" key="3">
    <source>
        <dbReference type="Proteomes" id="UP001157006"/>
    </source>
</evidence>
<accession>A0AAV0YS39</accession>
<feature type="region of interest" description="Disordered" evidence="1">
    <location>
        <begin position="367"/>
        <end position="397"/>
    </location>
</feature>
<feature type="compositionally biased region" description="Polar residues" evidence="1">
    <location>
        <begin position="375"/>
        <end position="384"/>
    </location>
</feature>
<proteinExistence type="predicted"/>
<dbReference type="AlphaFoldDB" id="A0AAV0YS39"/>
<organism evidence="2 3">
    <name type="scientific">Vicia faba</name>
    <name type="common">Broad bean</name>
    <name type="synonym">Faba vulgaris</name>
    <dbReference type="NCBI Taxonomy" id="3906"/>
    <lineage>
        <taxon>Eukaryota</taxon>
        <taxon>Viridiplantae</taxon>
        <taxon>Streptophyta</taxon>
        <taxon>Embryophyta</taxon>
        <taxon>Tracheophyta</taxon>
        <taxon>Spermatophyta</taxon>
        <taxon>Magnoliopsida</taxon>
        <taxon>eudicotyledons</taxon>
        <taxon>Gunneridae</taxon>
        <taxon>Pentapetalae</taxon>
        <taxon>rosids</taxon>
        <taxon>fabids</taxon>
        <taxon>Fabales</taxon>
        <taxon>Fabaceae</taxon>
        <taxon>Papilionoideae</taxon>
        <taxon>50 kb inversion clade</taxon>
        <taxon>NPAAA clade</taxon>
        <taxon>Hologalegina</taxon>
        <taxon>IRL clade</taxon>
        <taxon>Fabeae</taxon>
        <taxon>Vicia</taxon>
    </lineage>
</organism>
<protein>
    <submittedName>
        <fullName evidence="2">Uncharacterized protein</fullName>
    </submittedName>
</protein>
<dbReference type="EMBL" id="OX451736">
    <property type="protein sequence ID" value="CAI8586862.1"/>
    <property type="molecule type" value="Genomic_DNA"/>
</dbReference>
<gene>
    <name evidence="2" type="ORF">VFH_I273320</name>
</gene>